<protein>
    <submittedName>
        <fullName evidence="2">DUF1190 domain-containing protein</fullName>
    </submittedName>
</protein>
<gene>
    <name evidence="2" type="ORF">HZS81_14670</name>
</gene>
<dbReference type="InterPro" id="IPR009576">
    <property type="entry name" value="Biofilm_formation_YgiB"/>
</dbReference>
<dbReference type="PROSITE" id="PS51257">
    <property type="entry name" value="PROKAR_LIPOPROTEIN"/>
    <property type="match status" value="1"/>
</dbReference>
<dbReference type="Proteomes" id="UP000586119">
    <property type="component" value="Unassembled WGS sequence"/>
</dbReference>
<comment type="caution">
    <text evidence="2">The sequence shown here is derived from an EMBL/GenBank/DDBJ whole genome shotgun (WGS) entry which is preliminary data.</text>
</comment>
<dbReference type="EMBL" id="JACCDF010000014">
    <property type="protein sequence ID" value="NYS61999.1"/>
    <property type="molecule type" value="Genomic_DNA"/>
</dbReference>
<name>A0A7Z0LN82_9GAMM</name>
<evidence type="ECO:0000313" key="2">
    <source>
        <dbReference type="EMBL" id="NYS61999.1"/>
    </source>
</evidence>
<evidence type="ECO:0000313" key="3">
    <source>
        <dbReference type="Proteomes" id="UP000586119"/>
    </source>
</evidence>
<keyword evidence="3" id="KW-1185">Reference proteome</keyword>
<reference evidence="2 3" key="1">
    <citation type="journal article" date="2015" name="Int. J. Syst. Evol. Microbiol.">
        <title>Halomonas salicampi sp. nov., a halotolerant and alkalitolerant bacterium isolated from a saltern soil.</title>
        <authorList>
            <person name="Lee J.C."/>
            <person name="Kim Y.S."/>
            <person name="Yun B.S."/>
            <person name="Whang K.S."/>
        </authorList>
    </citation>
    <scope>NUCLEOTIDE SEQUENCE [LARGE SCALE GENOMIC DNA]</scope>
    <source>
        <strain evidence="2 3">BH103</strain>
    </source>
</reference>
<feature type="compositionally biased region" description="Polar residues" evidence="1">
    <location>
        <begin position="187"/>
        <end position="196"/>
    </location>
</feature>
<organism evidence="2 3">
    <name type="scientific">Vreelandella salicampi</name>
    <dbReference type="NCBI Taxonomy" id="1449798"/>
    <lineage>
        <taxon>Bacteria</taxon>
        <taxon>Pseudomonadati</taxon>
        <taxon>Pseudomonadota</taxon>
        <taxon>Gammaproteobacteria</taxon>
        <taxon>Oceanospirillales</taxon>
        <taxon>Halomonadaceae</taxon>
        <taxon>Vreelandella</taxon>
    </lineage>
</organism>
<feature type="region of interest" description="Disordered" evidence="1">
    <location>
        <begin position="187"/>
        <end position="212"/>
    </location>
</feature>
<dbReference type="Pfam" id="PF06693">
    <property type="entry name" value="DUF1190"/>
    <property type="match status" value="1"/>
</dbReference>
<dbReference type="RefSeq" id="WP_179931262.1">
    <property type="nucleotide sequence ID" value="NZ_JACCDF010000014.1"/>
</dbReference>
<proteinExistence type="predicted"/>
<dbReference type="AlphaFoldDB" id="A0A7Z0LN82"/>
<sequence>MAKQHDTILPRRKRSARLTLALMGAGAASILSGCGNPDSTLDAPELSNVNFTEPEAYRSVEECVKDNVYTRNACEAAYNAAQESTPRFASVEECETEYGEGNCNVTNGTDTDNSASNSGGGSWVGPALMGYMVGNMMANRNRDGARVRSVYHEPIYRTRENRGQWGAATSQTRQEVTRRNTAISNNVAKANTRATQRSGFGSRSSARGGFGS</sequence>
<evidence type="ECO:0000256" key="1">
    <source>
        <dbReference type="SAM" id="MobiDB-lite"/>
    </source>
</evidence>
<accession>A0A7Z0LN82</accession>
<feature type="compositionally biased region" description="Low complexity" evidence="1">
    <location>
        <begin position="197"/>
        <end position="212"/>
    </location>
</feature>